<dbReference type="EMBL" id="JAMXWF010000004">
    <property type="protein sequence ID" value="MDQ6406837.1"/>
    <property type="molecule type" value="Genomic_DNA"/>
</dbReference>
<reference evidence="5" key="1">
    <citation type="submission" date="2022-06" db="EMBL/GenBank/DDBJ databases">
        <title>PHB producers.</title>
        <authorList>
            <person name="Besaury L."/>
        </authorList>
    </citation>
    <scope>NUCLEOTIDE SEQUENCE</scope>
    <source>
        <strain evidence="5 6">SEWS6</strain>
    </source>
</reference>
<evidence type="ECO:0000259" key="3">
    <source>
        <dbReference type="Pfam" id="PF01370"/>
    </source>
</evidence>
<dbReference type="SUPFAM" id="SSF51735">
    <property type="entry name" value="NAD(P)-binding Rossmann-fold domains"/>
    <property type="match status" value="1"/>
</dbReference>
<dbReference type="Proteomes" id="UP001209412">
    <property type="component" value="Unassembled WGS sequence"/>
</dbReference>
<keyword evidence="2" id="KW-0119">Carbohydrate metabolism</keyword>
<evidence type="ECO:0000313" key="4">
    <source>
        <dbReference type="EMBL" id="MCX4145005.1"/>
    </source>
</evidence>
<dbReference type="EMBL" id="JAPKHW010000004">
    <property type="protein sequence ID" value="MCX4145005.1"/>
    <property type="molecule type" value="Genomic_DNA"/>
</dbReference>
<evidence type="ECO:0000313" key="7">
    <source>
        <dbReference type="Proteomes" id="UP001242288"/>
    </source>
</evidence>
<dbReference type="InterPro" id="IPR036291">
    <property type="entry name" value="NAD(P)-bd_dom_sf"/>
</dbReference>
<dbReference type="PANTHER" id="PTHR43103">
    <property type="entry name" value="NUCLEOSIDE-DIPHOSPHATE-SUGAR EPIMERASE"/>
    <property type="match status" value="1"/>
</dbReference>
<evidence type="ECO:0000313" key="5">
    <source>
        <dbReference type="EMBL" id="MDQ6406837.1"/>
    </source>
</evidence>
<dbReference type="RefSeq" id="WP_266257036.1">
    <property type="nucleotide sequence ID" value="NZ_JAMXWF010000004.1"/>
</dbReference>
<evidence type="ECO:0000313" key="6">
    <source>
        <dbReference type="Proteomes" id="UP001209412"/>
    </source>
</evidence>
<dbReference type="PANTHER" id="PTHR43103:SF3">
    <property type="entry name" value="ADP-L-GLYCERO-D-MANNO-HEPTOSE-6-EPIMERASE"/>
    <property type="match status" value="1"/>
</dbReference>
<gene>
    <name evidence="5" type="ORF">NIE36_06340</name>
    <name evidence="4" type="ORF">OSB80_06350</name>
</gene>
<feature type="domain" description="NAD-dependent epimerase/dehydratase" evidence="3">
    <location>
        <begin position="3"/>
        <end position="234"/>
    </location>
</feature>
<dbReference type="InterPro" id="IPR001509">
    <property type="entry name" value="Epimerase_deHydtase"/>
</dbReference>
<proteinExistence type="predicted"/>
<dbReference type="Proteomes" id="UP001242288">
    <property type="component" value="Unassembled WGS sequence"/>
</dbReference>
<dbReference type="AlphaFoldDB" id="A0AAP5EUS2"/>
<name>A0AAP5EUS2_9BURK</name>
<dbReference type="Gene3D" id="3.40.50.720">
    <property type="entry name" value="NAD(P)-binding Rossmann-like Domain"/>
    <property type="match status" value="1"/>
</dbReference>
<accession>A0AAP5EUS2</accession>
<sequence>MRVLLTGAAGFLGRALTKALLTTGHLTFPDRGDSAITELILVDRVSTPAPVSPDSPIRVRVLTGDLADAGFVDHLASLDSDSIFHLAASLTLDAERDMESAYLINVESLRRLVESSTTSAKFVFASSIAVFGGDLPASVDDSLRSEPDTTYGAHKAIAELMVADYSRKGRIDGRGLRLPIVLIRDGAPTPAVSDRIAAIVREPLMGRDVVSPLAPDTRLPVASAQAVATALIALHNLPEDALPHGRAMNLPALTVSVADMVATVERRRSGAAVGRILFDVDSELQHIVDSWPKEFTSANAVRLGLRADANFESIVENYLAGLT</sequence>
<dbReference type="Gene3D" id="3.90.25.10">
    <property type="entry name" value="UDP-galactose 4-epimerase, domain 1"/>
    <property type="match status" value="1"/>
</dbReference>
<dbReference type="Pfam" id="PF01370">
    <property type="entry name" value="Epimerase"/>
    <property type="match status" value="1"/>
</dbReference>
<protein>
    <submittedName>
        <fullName evidence="5">NAD-dependent epimerase/dehydratase family protein</fullName>
    </submittedName>
</protein>
<evidence type="ECO:0000256" key="2">
    <source>
        <dbReference type="ARBA" id="ARBA00023277"/>
    </source>
</evidence>
<evidence type="ECO:0000256" key="1">
    <source>
        <dbReference type="ARBA" id="ARBA00022857"/>
    </source>
</evidence>
<keyword evidence="1" id="KW-0521">NADP</keyword>
<organism evidence="5 7">
    <name type="scientific">Paraburkholderia madseniana</name>
    <dbReference type="NCBI Taxonomy" id="2599607"/>
    <lineage>
        <taxon>Bacteria</taxon>
        <taxon>Pseudomonadati</taxon>
        <taxon>Pseudomonadota</taxon>
        <taxon>Betaproteobacteria</taxon>
        <taxon>Burkholderiales</taxon>
        <taxon>Burkholderiaceae</taxon>
        <taxon>Paraburkholderia</taxon>
    </lineage>
</organism>
<keyword evidence="6" id="KW-1185">Reference proteome</keyword>
<comment type="caution">
    <text evidence="5">The sequence shown here is derived from an EMBL/GenBank/DDBJ whole genome shotgun (WGS) entry which is preliminary data.</text>
</comment>